<dbReference type="EMBL" id="AFBI03000002">
    <property type="protein sequence ID" value="EJW03246.1"/>
    <property type="molecule type" value="Genomic_DNA"/>
</dbReference>
<accession>J9D634</accession>
<keyword evidence="2" id="KW-1185">Reference proteome</keyword>
<organism evidence="1 2">
    <name type="scientific">Edhazardia aedis (strain USNM 41457)</name>
    <name type="common">Microsporidian parasite</name>
    <dbReference type="NCBI Taxonomy" id="1003232"/>
    <lineage>
        <taxon>Eukaryota</taxon>
        <taxon>Fungi</taxon>
        <taxon>Fungi incertae sedis</taxon>
        <taxon>Microsporidia</taxon>
        <taxon>Edhazardia</taxon>
    </lineage>
</organism>
<protein>
    <submittedName>
        <fullName evidence="1">Uncharacterized protein</fullName>
    </submittedName>
</protein>
<proteinExistence type="predicted"/>
<reference evidence="1 2" key="1">
    <citation type="submission" date="2011-08" db="EMBL/GenBank/DDBJ databases">
        <authorList>
            <person name="Liu Z.J."/>
            <person name="Shi F.L."/>
            <person name="Lu J.Q."/>
            <person name="Li M."/>
            <person name="Wang Z.L."/>
        </authorList>
    </citation>
    <scope>NUCLEOTIDE SEQUENCE [LARGE SCALE GENOMIC DNA]</scope>
    <source>
        <strain evidence="1 2">USNM 41457</strain>
    </source>
</reference>
<reference evidence="2" key="2">
    <citation type="submission" date="2015-07" db="EMBL/GenBank/DDBJ databases">
        <title>Contrasting host-pathogen interactions and genome evolution in two generalist and specialist microsporidian pathogens of mosquitoes.</title>
        <authorList>
            <consortium name="The Broad Institute Genomics Platform"/>
            <consortium name="The Broad Institute Genome Sequencing Center for Infectious Disease"/>
            <person name="Cuomo C.A."/>
            <person name="Sanscrainte N.D."/>
            <person name="Goldberg J.M."/>
            <person name="Heiman D."/>
            <person name="Young S."/>
            <person name="Zeng Q."/>
            <person name="Becnel J.J."/>
            <person name="Birren B.W."/>
        </authorList>
    </citation>
    <scope>NUCLEOTIDE SEQUENCE [LARGE SCALE GENOMIC DNA]</scope>
    <source>
        <strain evidence="2">USNM 41457</strain>
    </source>
</reference>
<dbReference type="VEuPathDB" id="MicrosporidiaDB:EDEG_00226"/>
<name>J9D634_EDHAE</name>
<evidence type="ECO:0000313" key="1">
    <source>
        <dbReference type="EMBL" id="EJW03246.1"/>
    </source>
</evidence>
<gene>
    <name evidence="1" type="ORF">EDEG_00226</name>
</gene>
<dbReference type="HOGENOM" id="CLU_1012039_0_0_1"/>
<evidence type="ECO:0000313" key="2">
    <source>
        <dbReference type="Proteomes" id="UP000003163"/>
    </source>
</evidence>
<sequence>MSLFFLMKEILERMLKCTKEILPNSKIDYKENSNTTHTLMITNKNYSLKTRDIPVMIPPLSKPVKSSYICVFVVSSHEKKSYKLEISVECTIFDMLVNLCKQTKGSYDNAFISYKDKIFTNNEKNIIILFESFGVYQRQKDAFTFMKLDYTVESLNLYPKFELLYFDGISQLYEIRLDKILKTSNCNETNHLEIKKIVDEQIIKCKGCVKNISILCVDYDPLCSESNQFLCKSCFNDLFMDRNGKPKYNDIKYHFI</sequence>
<dbReference type="AlphaFoldDB" id="J9D634"/>
<dbReference type="OrthoDB" id="2191424at2759"/>
<comment type="caution">
    <text evidence="1">The sequence shown here is derived from an EMBL/GenBank/DDBJ whole genome shotgun (WGS) entry which is preliminary data.</text>
</comment>
<dbReference type="Proteomes" id="UP000003163">
    <property type="component" value="Unassembled WGS sequence"/>
</dbReference>
<dbReference type="InParanoid" id="J9D634"/>